<reference evidence="9 10" key="1">
    <citation type="submission" date="2024-04" db="EMBL/GenBank/DDBJ databases">
        <authorList>
            <person name="Cremers G."/>
        </authorList>
    </citation>
    <scope>NUCLEOTIDE SEQUENCE [LARGE SCALE GENOMIC DNA]</scope>
    <source>
        <strain evidence="9">MeCH1-AG</strain>
    </source>
</reference>
<dbReference type="NCBIfam" id="NF041166">
    <property type="entry name" value="f2_encap_cargo1"/>
    <property type="match status" value="1"/>
</dbReference>
<evidence type="ECO:0000313" key="10">
    <source>
        <dbReference type="Proteomes" id="UP001497493"/>
    </source>
</evidence>
<dbReference type="GO" id="GO:0031071">
    <property type="term" value="F:cysteine desulfurase activity"/>
    <property type="evidence" value="ECO:0007669"/>
    <property type="project" value="UniProtKB-EC"/>
</dbReference>
<dbReference type="EMBL" id="OZ026884">
    <property type="protein sequence ID" value="CAL1241795.1"/>
    <property type="molecule type" value="Genomic_DNA"/>
</dbReference>
<feature type="region of interest" description="Disordered" evidence="7">
    <location>
        <begin position="116"/>
        <end position="138"/>
    </location>
</feature>
<dbReference type="InterPro" id="IPR000192">
    <property type="entry name" value="Aminotrans_V_dom"/>
</dbReference>
<accession>A0ABM9NMC0</accession>
<organism evidence="9 10">
    <name type="scientific">Candidatus Methylocalor cossyra</name>
    <dbReference type="NCBI Taxonomy" id="3108543"/>
    <lineage>
        <taxon>Bacteria</taxon>
        <taxon>Pseudomonadati</taxon>
        <taxon>Pseudomonadota</taxon>
        <taxon>Gammaproteobacteria</taxon>
        <taxon>Methylococcales</taxon>
        <taxon>Methylococcaceae</taxon>
        <taxon>Candidatus Methylocalor</taxon>
    </lineage>
</organism>
<feature type="domain" description="Aminotransferase class V" evidence="8">
    <location>
        <begin position="325"/>
        <end position="694"/>
    </location>
</feature>
<dbReference type="Proteomes" id="UP001497493">
    <property type="component" value="Chromosome"/>
</dbReference>
<dbReference type="InterPro" id="IPR015421">
    <property type="entry name" value="PyrdxlP-dep_Trfase_major"/>
</dbReference>
<dbReference type="NCBIfam" id="TIGR01979">
    <property type="entry name" value="sufS"/>
    <property type="match status" value="1"/>
</dbReference>
<dbReference type="Gene3D" id="3.40.640.10">
    <property type="entry name" value="Type I PLP-dependent aspartate aminotransferase-like (Major domain)"/>
    <property type="match status" value="1"/>
</dbReference>
<dbReference type="InterPro" id="IPR015422">
    <property type="entry name" value="PyrdxlP-dep_Trfase_small"/>
</dbReference>
<evidence type="ECO:0000256" key="4">
    <source>
        <dbReference type="ARBA" id="ARBA00022679"/>
    </source>
</evidence>
<evidence type="ECO:0000256" key="2">
    <source>
        <dbReference type="ARBA" id="ARBA00010447"/>
    </source>
</evidence>
<feature type="region of interest" description="Disordered" evidence="7">
    <location>
        <begin position="1"/>
        <end position="26"/>
    </location>
</feature>
<dbReference type="CDD" id="cd06453">
    <property type="entry name" value="SufS_like"/>
    <property type="match status" value="1"/>
</dbReference>
<protein>
    <recommendedName>
        <fullName evidence="3">cysteine desulfurase</fullName>
        <ecNumber evidence="3">2.8.1.7</ecNumber>
    </recommendedName>
</protein>
<dbReference type="EC" id="2.8.1.7" evidence="3"/>
<dbReference type="RefSeq" id="WP_348758282.1">
    <property type="nucleotide sequence ID" value="NZ_OZ026884.1"/>
</dbReference>
<evidence type="ECO:0000313" key="9">
    <source>
        <dbReference type="EMBL" id="CAL1241795.1"/>
    </source>
</evidence>
<gene>
    <name evidence="9" type="ORF">MECH1_V1_3019</name>
</gene>
<evidence type="ECO:0000256" key="3">
    <source>
        <dbReference type="ARBA" id="ARBA00012239"/>
    </source>
</evidence>
<dbReference type="SUPFAM" id="SSF53383">
    <property type="entry name" value="PLP-dependent transferases"/>
    <property type="match status" value="1"/>
</dbReference>
<sequence length="710" mass="74261">MTTNTSTESKPGPTPATPDWDGLPDPAALTQLANELFAALPGSPLPGEAEARALPGAVAGAAGVSPQPLVTPPSAGAAESLYYFLEAGEPTTPAAVPAVNLVPPGFEPGLGIPVPSTATAADPRALPGRSTPPGTPLASAPVATPGVELGAQPIAGAVPPAAAFGVPDAAELRALPAALAGAAGISPQPLVTVPDTGAKEAVPYFLASAPSTSPRAVPAVNLESLDGVPRSQAGSGRAAPVTVPDWPSAVPTVPASGAPAAGKPFGSSYYFLDELRAFGRPAAPVPDPRPTAGTGPVSAHPAFDARAVRRDFPILEERVHGHPLVWLDNAATTQKPQAVIDRLVEFYRRENSNIHRAAHELAARATDAYEAARDKVARFLHASSSDEIVFLRGTTEAINLVAQSWGRRHVGPGDEIVITWLEHHANIVPWQQLAAEKGARLRVAPVDDNGQILLDEYEKLLGPKTRLVAFSQVSNALGTITPAREMVEIAHRYGARVLVDGAQAVSHLRVDVQALDCDWYVFSGHKVFGPTGIGALYGKRDLLNAMPPWQGGGNMIQHVTFERSTFQASPARFEAGTSNIADAVGLGAALDYLERIGLDNVSRYEHELLGYATRALLAIPGLRLIGTAPDKAAVLSFVLEGFRAEDIGEALNREGIAIRAGHHCAQPILRRFGVESTARASLALYNTVEDVDAFVAALKRIQSGSIALRR</sequence>
<evidence type="ECO:0000256" key="5">
    <source>
        <dbReference type="ARBA" id="ARBA00022898"/>
    </source>
</evidence>
<keyword evidence="5" id="KW-0663">Pyridoxal phosphate</keyword>
<evidence type="ECO:0000256" key="1">
    <source>
        <dbReference type="ARBA" id="ARBA00001933"/>
    </source>
</evidence>
<keyword evidence="4 9" id="KW-0808">Transferase</keyword>
<dbReference type="Gene3D" id="3.90.1150.10">
    <property type="entry name" value="Aspartate Aminotransferase, domain 1"/>
    <property type="match status" value="1"/>
</dbReference>
<evidence type="ECO:0000256" key="7">
    <source>
        <dbReference type="SAM" id="MobiDB-lite"/>
    </source>
</evidence>
<dbReference type="PANTHER" id="PTHR43586:SF8">
    <property type="entry name" value="CYSTEINE DESULFURASE 1, CHLOROPLASTIC"/>
    <property type="match status" value="1"/>
</dbReference>
<comment type="similarity">
    <text evidence="2">Belongs to the class-V pyridoxal-phosphate-dependent aminotransferase family. Csd subfamily.</text>
</comment>
<dbReference type="PANTHER" id="PTHR43586">
    <property type="entry name" value="CYSTEINE DESULFURASE"/>
    <property type="match status" value="1"/>
</dbReference>
<dbReference type="InterPro" id="IPR015424">
    <property type="entry name" value="PyrdxlP-dep_Trfase"/>
</dbReference>
<evidence type="ECO:0000259" key="8">
    <source>
        <dbReference type="Pfam" id="PF00266"/>
    </source>
</evidence>
<proteinExistence type="inferred from homology"/>
<name>A0ABM9NMC0_9GAMM</name>
<dbReference type="Pfam" id="PF00266">
    <property type="entry name" value="Aminotran_5"/>
    <property type="match status" value="1"/>
</dbReference>
<evidence type="ECO:0000256" key="6">
    <source>
        <dbReference type="ARBA" id="ARBA00050776"/>
    </source>
</evidence>
<keyword evidence="10" id="KW-1185">Reference proteome</keyword>
<comment type="cofactor">
    <cofactor evidence="1">
        <name>pyridoxal 5'-phosphate</name>
        <dbReference type="ChEBI" id="CHEBI:597326"/>
    </cofactor>
</comment>
<comment type="catalytic activity">
    <reaction evidence="6">
        <text>(sulfur carrier)-H + L-cysteine = (sulfur carrier)-SH + L-alanine</text>
        <dbReference type="Rhea" id="RHEA:43892"/>
        <dbReference type="Rhea" id="RHEA-COMP:14737"/>
        <dbReference type="Rhea" id="RHEA-COMP:14739"/>
        <dbReference type="ChEBI" id="CHEBI:29917"/>
        <dbReference type="ChEBI" id="CHEBI:35235"/>
        <dbReference type="ChEBI" id="CHEBI:57972"/>
        <dbReference type="ChEBI" id="CHEBI:64428"/>
        <dbReference type="EC" id="2.8.1.7"/>
    </reaction>
</comment>
<dbReference type="InterPro" id="IPR010970">
    <property type="entry name" value="Cys_dSase_SufS"/>
</dbReference>